<gene>
    <name evidence="1" type="ORF">KI387_028536</name>
</gene>
<dbReference type="AlphaFoldDB" id="A0AA38CFV8"/>
<evidence type="ECO:0000313" key="1">
    <source>
        <dbReference type="EMBL" id="KAH9296854.1"/>
    </source>
</evidence>
<name>A0AA38CFV8_TAXCH</name>
<evidence type="ECO:0000313" key="2">
    <source>
        <dbReference type="Proteomes" id="UP000824469"/>
    </source>
</evidence>
<proteinExistence type="predicted"/>
<feature type="non-terminal residue" evidence="1">
    <location>
        <position position="1"/>
    </location>
</feature>
<organism evidence="1 2">
    <name type="scientific">Taxus chinensis</name>
    <name type="common">Chinese yew</name>
    <name type="synonym">Taxus wallichiana var. chinensis</name>
    <dbReference type="NCBI Taxonomy" id="29808"/>
    <lineage>
        <taxon>Eukaryota</taxon>
        <taxon>Viridiplantae</taxon>
        <taxon>Streptophyta</taxon>
        <taxon>Embryophyta</taxon>
        <taxon>Tracheophyta</taxon>
        <taxon>Spermatophyta</taxon>
        <taxon>Pinopsida</taxon>
        <taxon>Pinidae</taxon>
        <taxon>Conifers II</taxon>
        <taxon>Cupressales</taxon>
        <taxon>Taxaceae</taxon>
        <taxon>Taxus</taxon>
    </lineage>
</organism>
<dbReference type="EMBL" id="JAHRHJ020000010">
    <property type="protein sequence ID" value="KAH9296854.1"/>
    <property type="molecule type" value="Genomic_DNA"/>
</dbReference>
<protein>
    <submittedName>
        <fullName evidence="1">Uncharacterized protein</fullName>
    </submittedName>
</protein>
<reference evidence="1 2" key="1">
    <citation type="journal article" date="2021" name="Nat. Plants">
        <title>The Taxus genome provides insights into paclitaxel biosynthesis.</title>
        <authorList>
            <person name="Xiong X."/>
            <person name="Gou J."/>
            <person name="Liao Q."/>
            <person name="Li Y."/>
            <person name="Zhou Q."/>
            <person name="Bi G."/>
            <person name="Li C."/>
            <person name="Du R."/>
            <person name="Wang X."/>
            <person name="Sun T."/>
            <person name="Guo L."/>
            <person name="Liang H."/>
            <person name="Lu P."/>
            <person name="Wu Y."/>
            <person name="Zhang Z."/>
            <person name="Ro D.K."/>
            <person name="Shang Y."/>
            <person name="Huang S."/>
            <person name="Yan J."/>
        </authorList>
    </citation>
    <scope>NUCLEOTIDE SEQUENCE [LARGE SCALE GENOMIC DNA]</scope>
    <source>
        <strain evidence="1">Ta-2019</strain>
    </source>
</reference>
<accession>A0AA38CFV8</accession>
<comment type="caution">
    <text evidence="1">The sequence shown here is derived from an EMBL/GenBank/DDBJ whole genome shotgun (WGS) entry which is preliminary data.</text>
</comment>
<sequence>EDDVDVVTIVDVVGAAKSVEIETRIDVKDGIMGKGGMDVGELIKSNEADVISDEVDIGEEVDIGVESM</sequence>
<keyword evidence="2" id="KW-1185">Reference proteome</keyword>
<dbReference type="Proteomes" id="UP000824469">
    <property type="component" value="Unassembled WGS sequence"/>
</dbReference>
<feature type="non-terminal residue" evidence="1">
    <location>
        <position position="68"/>
    </location>
</feature>